<dbReference type="Proteomes" id="UP001551584">
    <property type="component" value="Unassembled WGS sequence"/>
</dbReference>
<feature type="transmembrane region" description="Helical" evidence="1">
    <location>
        <begin position="85"/>
        <end position="105"/>
    </location>
</feature>
<keyword evidence="1" id="KW-1133">Transmembrane helix</keyword>
<accession>A0ABV3EVH3</accession>
<proteinExistence type="predicted"/>
<organism evidence="2 3">
    <name type="scientific">Streptomyces chilikensis</name>
    <dbReference type="NCBI Taxonomy" id="1194079"/>
    <lineage>
        <taxon>Bacteria</taxon>
        <taxon>Bacillati</taxon>
        <taxon>Actinomycetota</taxon>
        <taxon>Actinomycetes</taxon>
        <taxon>Kitasatosporales</taxon>
        <taxon>Streptomycetaceae</taxon>
        <taxon>Streptomyces</taxon>
    </lineage>
</organism>
<keyword evidence="1" id="KW-0472">Membrane</keyword>
<evidence type="ECO:0000313" key="3">
    <source>
        <dbReference type="Proteomes" id="UP001551584"/>
    </source>
</evidence>
<feature type="transmembrane region" description="Helical" evidence="1">
    <location>
        <begin position="52"/>
        <end position="73"/>
    </location>
</feature>
<feature type="transmembrane region" description="Helical" evidence="1">
    <location>
        <begin position="21"/>
        <end position="40"/>
    </location>
</feature>
<gene>
    <name evidence="2" type="ORF">AB0D95_23665</name>
</gene>
<evidence type="ECO:0000313" key="2">
    <source>
        <dbReference type="EMBL" id="MEU9580222.1"/>
    </source>
</evidence>
<dbReference type="EMBL" id="JBEZNA010000068">
    <property type="protein sequence ID" value="MEU9580222.1"/>
    <property type="molecule type" value="Genomic_DNA"/>
</dbReference>
<evidence type="ECO:0000256" key="1">
    <source>
        <dbReference type="SAM" id="Phobius"/>
    </source>
</evidence>
<evidence type="ECO:0008006" key="4">
    <source>
        <dbReference type="Google" id="ProtNLM"/>
    </source>
</evidence>
<name>A0ABV3EVH3_9ACTN</name>
<dbReference type="RefSeq" id="WP_166028585.1">
    <property type="nucleotide sequence ID" value="NZ_JBEZNA010000068.1"/>
</dbReference>
<keyword evidence="1" id="KW-0812">Transmembrane</keyword>
<protein>
    <recommendedName>
        <fullName evidence="4">Integral membrane protein</fullName>
    </recommendedName>
</protein>
<keyword evidence="3" id="KW-1185">Reference proteome</keyword>
<sequence length="138" mass="14119">MSATFITTLGRSNEPVTLLRRFLALDAVVTTANGVAYLAASGPLGRLLGVDSGLLLGLGAFLVLFGAGVGFLGTRRLPPVLAVKGVVEANLVWAVASLVALFAWFDATAAGAVWIPAQALTVAGFAALQHMALRAAED</sequence>
<comment type="caution">
    <text evidence="2">The sequence shown here is derived from an EMBL/GenBank/DDBJ whole genome shotgun (WGS) entry which is preliminary data.</text>
</comment>
<reference evidence="2 3" key="1">
    <citation type="submission" date="2024-06" db="EMBL/GenBank/DDBJ databases">
        <title>The Natural Products Discovery Center: Release of the First 8490 Sequenced Strains for Exploring Actinobacteria Biosynthetic Diversity.</title>
        <authorList>
            <person name="Kalkreuter E."/>
            <person name="Kautsar S.A."/>
            <person name="Yang D."/>
            <person name="Bader C.D."/>
            <person name="Teijaro C.N."/>
            <person name="Fluegel L."/>
            <person name="Davis C.M."/>
            <person name="Simpson J.R."/>
            <person name="Lauterbach L."/>
            <person name="Steele A.D."/>
            <person name="Gui C."/>
            <person name="Meng S."/>
            <person name="Li G."/>
            <person name="Viehrig K."/>
            <person name="Ye F."/>
            <person name="Su P."/>
            <person name="Kiefer A.F."/>
            <person name="Nichols A."/>
            <person name="Cepeda A.J."/>
            <person name="Yan W."/>
            <person name="Fan B."/>
            <person name="Jiang Y."/>
            <person name="Adhikari A."/>
            <person name="Zheng C.-J."/>
            <person name="Schuster L."/>
            <person name="Cowan T.M."/>
            <person name="Smanski M.J."/>
            <person name="Chevrette M.G."/>
            <person name="De Carvalho L.P.S."/>
            <person name="Shen B."/>
        </authorList>
    </citation>
    <scope>NUCLEOTIDE SEQUENCE [LARGE SCALE GENOMIC DNA]</scope>
    <source>
        <strain evidence="2 3">NPDC048117</strain>
    </source>
</reference>